<keyword evidence="2" id="KW-1185">Reference proteome</keyword>
<dbReference type="Proteomes" id="UP000015105">
    <property type="component" value="Chromosome 7D"/>
</dbReference>
<proteinExistence type="predicted"/>
<reference evidence="2" key="1">
    <citation type="journal article" date="2014" name="Science">
        <title>Ancient hybridizations among the ancestral genomes of bread wheat.</title>
        <authorList>
            <consortium name="International Wheat Genome Sequencing Consortium,"/>
            <person name="Marcussen T."/>
            <person name="Sandve S.R."/>
            <person name="Heier L."/>
            <person name="Spannagl M."/>
            <person name="Pfeifer M."/>
            <person name="Jakobsen K.S."/>
            <person name="Wulff B.B."/>
            <person name="Steuernagel B."/>
            <person name="Mayer K.F."/>
            <person name="Olsen O.A."/>
        </authorList>
    </citation>
    <scope>NUCLEOTIDE SEQUENCE [LARGE SCALE GENOMIC DNA]</scope>
    <source>
        <strain evidence="2">cv. AL8/78</strain>
    </source>
</reference>
<dbReference type="AlphaFoldDB" id="A0A453R911"/>
<dbReference type="EnsemblPlants" id="AET7Gv20504200.7">
    <property type="protein sequence ID" value="AET7Gv20504200.7"/>
    <property type="gene ID" value="AET7Gv20504200"/>
</dbReference>
<dbReference type="Gramene" id="AET7Gv20504200.7">
    <property type="protein sequence ID" value="AET7Gv20504200.7"/>
    <property type="gene ID" value="AET7Gv20504200"/>
</dbReference>
<reference evidence="2" key="2">
    <citation type="journal article" date="2017" name="Nat. Plants">
        <title>The Aegilops tauschii genome reveals multiple impacts of transposons.</title>
        <authorList>
            <person name="Zhao G."/>
            <person name="Zou C."/>
            <person name="Li K."/>
            <person name="Wang K."/>
            <person name="Li T."/>
            <person name="Gao L."/>
            <person name="Zhang X."/>
            <person name="Wang H."/>
            <person name="Yang Z."/>
            <person name="Liu X."/>
            <person name="Jiang W."/>
            <person name="Mao L."/>
            <person name="Kong X."/>
            <person name="Jiao Y."/>
            <person name="Jia J."/>
        </authorList>
    </citation>
    <scope>NUCLEOTIDE SEQUENCE [LARGE SCALE GENOMIC DNA]</scope>
    <source>
        <strain evidence="2">cv. AL8/78</strain>
    </source>
</reference>
<organism evidence="1 2">
    <name type="scientific">Aegilops tauschii subsp. strangulata</name>
    <name type="common">Goatgrass</name>
    <dbReference type="NCBI Taxonomy" id="200361"/>
    <lineage>
        <taxon>Eukaryota</taxon>
        <taxon>Viridiplantae</taxon>
        <taxon>Streptophyta</taxon>
        <taxon>Embryophyta</taxon>
        <taxon>Tracheophyta</taxon>
        <taxon>Spermatophyta</taxon>
        <taxon>Magnoliopsida</taxon>
        <taxon>Liliopsida</taxon>
        <taxon>Poales</taxon>
        <taxon>Poaceae</taxon>
        <taxon>BOP clade</taxon>
        <taxon>Pooideae</taxon>
        <taxon>Triticodae</taxon>
        <taxon>Triticeae</taxon>
        <taxon>Triticinae</taxon>
        <taxon>Aegilops</taxon>
    </lineage>
</organism>
<name>A0A453R911_AEGTS</name>
<accession>A0A453R911</accession>
<reference evidence="1" key="5">
    <citation type="journal article" date="2021" name="G3 (Bethesda)">
        <title>Aegilops tauschii genome assembly Aet v5.0 features greater sequence contiguity and improved annotation.</title>
        <authorList>
            <person name="Wang L."/>
            <person name="Zhu T."/>
            <person name="Rodriguez J.C."/>
            <person name="Deal K.R."/>
            <person name="Dubcovsky J."/>
            <person name="McGuire P.E."/>
            <person name="Lux T."/>
            <person name="Spannagl M."/>
            <person name="Mayer K.F.X."/>
            <person name="Baldrich P."/>
            <person name="Meyers B.C."/>
            <person name="Huo N."/>
            <person name="Gu Y.Q."/>
            <person name="Zhou H."/>
            <person name="Devos K.M."/>
            <person name="Bennetzen J.L."/>
            <person name="Unver T."/>
            <person name="Budak H."/>
            <person name="Gulick P.J."/>
            <person name="Galiba G."/>
            <person name="Kalapos B."/>
            <person name="Nelson D.R."/>
            <person name="Li P."/>
            <person name="You F.M."/>
            <person name="Luo M.C."/>
            <person name="Dvorak J."/>
        </authorList>
    </citation>
    <scope>NUCLEOTIDE SEQUENCE [LARGE SCALE GENOMIC DNA]</scope>
    <source>
        <strain evidence="1">cv. AL8/78</strain>
    </source>
</reference>
<sequence>MVALGNMVDGLQVLFVICPWISSADFPNGLSFMLQDLFVVSA</sequence>
<evidence type="ECO:0000313" key="2">
    <source>
        <dbReference type="Proteomes" id="UP000015105"/>
    </source>
</evidence>
<evidence type="ECO:0000313" key="1">
    <source>
        <dbReference type="EnsemblPlants" id="AET7Gv20504200.7"/>
    </source>
</evidence>
<reference evidence="1" key="4">
    <citation type="submission" date="2019-03" db="UniProtKB">
        <authorList>
            <consortium name="EnsemblPlants"/>
        </authorList>
    </citation>
    <scope>IDENTIFICATION</scope>
</reference>
<reference evidence="1" key="3">
    <citation type="journal article" date="2017" name="Nature">
        <title>Genome sequence of the progenitor of the wheat D genome Aegilops tauschii.</title>
        <authorList>
            <person name="Luo M.C."/>
            <person name="Gu Y.Q."/>
            <person name="Puiu D."/>
            <person name="Wang H."/>
            <person name="Twardziok S.O."/>
            <person name="Deal K.R."/>
            <person name="Huo N."/>
            <person name="Zhu T."/>
            <person name="Wang L."/>
            <person name="Wang Y."/>
            <person name="McGuire P.E."/>
            <person name="Liu S."/>
            <person name="Long H."/>
            <person name="Ramasamy R.K."/>
            <person name="Rodriguez J.C."/>
            <person name="Van S.L."/>
            <person name="Yuan L."/>
            <person name="Wang Z."/>
            <person name="Xia Z."/>
            <person name="Xiao L."/>
            <person name="Anderson O.D."/>
            <person name="Ouyang S."/>
            <person name="Liang Y."/>
            <person name="Zimin A.V."/>
            <person name="Pertea G."/>
            <person name="Qi P."/>
            <person name="Bennetzen J.L."/>
            <person name="Dai X."/>
            <person name="Dawson M.W."/>
            <person name="Muller H.G."/>
            <person name="Kugler K."/>
            <person name="Rivarola-Duarte L."/>
            <person name="Spannagl M."/>
            <person name="Mayer K.F.X."/>
            <person name="Lu F.H."/>
            <person name="Bevan M.W."/>
            <person name="Leroy P."/>
            <person name="Li P."/>
            <person name="You F.M."/>
            <person name="Sun Q."/>
            <person name="Liu Z."/>
            <person name="Lyons E."/>
            <person name="Wicker T."/>
            <person name="Salzberg S.L."/>
            <person name="Devos K.M."/>
            <person name="Dvorak J."/>
        </authorList>
    </citation>
    <scope>NUCLEOTIDE SEQUENCE [LARGE SCALE GENOMIC DNA]</scope>
    <source>
        <strain evidence="1">cv. AL8/78</strain>
    </source>
</reference>
<protein>
    <submittedName>
        <fullName evidence="1">Uncharacterized protein</fullName>
    </submittedName>
</protein>